<reference evidence="2" key="1">
    <citation type="submission" date="2025-05" db="UniProtKB">
        <authorList>
            <consortium name="RefSeq"/>
        </authorList>
    </citation>
    <scope>NUCLEOTIDE SEQUENCE [LARGE SCALE GENOMIC DNA]</scope>
</reference>
<feature type="compositionally biased region" description="Low complexity" evidence="1">
    <location>
        <begin position="448"/>
        <end position="463"/>
    </location>
</feature>
<feature type="compositionally biased region" description="Gly residues" evidence="1">
    <location>
        <begin position="70"/>
        <end position="87"/>
    </location>
</feature>
<sequence length="623" mass="67887">MFADYGNVPPNHAPTYSDVSVNPFSAAAGLDMDQYSSAEDRARYPSHMAYPMSPEMGEMDEATNLHGLYPSGGGGGTGWGDDPTGIGGGTGPSGYGYGAPYGGGAGGYPAHAPVHVPTGGSYSHHAIAGSGYGGYAPPPPKIYARPHPTVPTKGFKKKHSSSDSNASTMNALTLLAFFFFVNLLQSCLKENMEAMNPTVMVMTTNMVRNRNTKLAEMNSREQSSSPASAFTSGANIVVAPETLVSAGSSSVAAGAPGLTSVTLQTSPYSDGGGGGGIAAGAAGVSGAVNVGNNFAGGAGVTSNNNHISNYNNNNHGGNDNGNRQPGEPQYSYGINGVNSGPQHHSGATVMQNQQNQNANNNNNNQAYGASHHGDTYPFSPTPTIITANRDPRPELYDPPYLYRNQTINSATSLNQQHYYQQQLQLHHQQHQQQRPYPPEQFEEEEYEAQSPQQQPPSQIQQQQQHEHHVHNQFQQQHQQQYHEHRPNDNYAPQQQTDHHEEYHEHHHNQPPVPHPPHDHFQHHYPAQHPQQQSSFHSHQHHNYGTNRRPSPPNRGYSEVSHPWSYSPASSTFRRGSSNSPLSSYTWSSDSSKGHVSGNNNFGDHDDDDDRRYEDSFYTRSERK</sequence>
<feature type="compositionally biased region" description="Low complexity" evidence="1">
    <location>
        <begin position="351"/>
        <end position="366"/>
    </location>
</feature>
<evidence type="ECO:0000256" key="1">
    <source>
        <dbReference type="SAM" id="MobiDB-lite"/>
    </source>
</evidence>
<protein>
    <submittedName>
        <fullName evidence="3">Uncharacterized protein</fullName>
    </submittedName>
</protein>
<feature type="region of interest" description="Disordered" evidence="1">
    <location>
        <begin position="306"/>
        <end position="400"/>
    </location>
</feature>
<feature type="region of interest" description="Disordered" evidence="1">
    <location>
        <begin position="63"/>
        <end position="87"/>
    </location>
</feature>
<name>A0ABM3J2I4_BACDO</name>
<evidence type="ECO:0000313" key="3">
    <source>
        <dbReference type="RefSeq" id="XP_049303442.1"/>
    </source>
</evidence>
<feature type="compositionally biased region" description="Low complexity" evidence="1">
    <location>
        <begin position="306"/>
        <end position="322"/>
    </location>
</feature>
<dbReference type="GeneID" id="105225867"/>
<dbReference type="RefSeq" id="XP_049303442.1">
    <property type="nucleotide sequence ID" value="XM_049447485.1"/>
</dbReference>
<reference evidence="3" key="2">
    <citation type="submission" date="2025-08" db="UniProtKB">
        <authorList>
            <consortium name="RefSeq"/>
        </authorList>
    </citation>
    <scope>IDENTIFICATION</scope>
    <source>
        <tissue evidence="3">Adult</tissue>
    </source>
</reference>
<gene>
    <name evidence="3" type="primary">LOC105225867</name>
</gene>
<feature type="compositionally biased region" description="Polar residues" evidence="1">
    <location>
        <begin position="566"/>
        <end position="590"/>
    </location>
</feature>
<organism evidence="2 3">
    <name type="scientific">Bactrocera dorsalis</name>
    <name type="common">Oriental fruit fly</name>
    <name type="synonym">Dacus dorsalis</name>
    <dbReference type="NCBI Taxonomy" id="27457"/>
    <lineage>
        <taxon>Eukaryota</taxon>
        <taxon>Metazoa</taxon>
        <taxon>Ecdysozoa</taxon>
        <taxon>Arthropoda</taxon>
        <taxon>Hexapoda</taxon>
        <taxon>Insecta</taxon>
        <taxon>Pterygota</taxon>
        <taxon>Neoptera</taxon>
        <taxon>Endopterygota</taxon>
        <taxon>Diptera</taxon>
        <taxon>Brachycera</taxon>
        <taxon>Muscomorpha</taxon>
        <taxon>Tephritoidea</taxon>
        <taxon>Tephritidae</taxon>
        <taxon>Bactrocera</taxon>
        <taxon>Bactrocera</taxon>
    </lineage>
</organism>
<accession>A0ABM3J2I4</accession>
<feature type="region of interest" description="Disordered" evidence="1">
    <location>
        <begin position="422"/>
        <end position="623"/>
    </location>
</feature>
<feature type="compositionally biased region" description="Low complexity" evidence="1">
    <location>
        <begin position="523"/>
        <end position="536"/>
    </location>
</feature>
<proteinExistence type="predicted"/>
<feature type="compositionally biased region" description="Low complexity" evidence="1">
    <location>
        <begin position="422"/>
        <end position="434"/>
    </location>
</feature>
<evidence type="ECO:0000313" key="2">
    <source>
        <dbReference type="Proteomes" id="UP001652620"/>
    </source>
</evidence>
<feature type="compositionally biased region" description="Basic and acidic residues" evidence="1">
    <location>
        <begin position="609"/>
        <end position="623"/>
    </location>
</feature>
<keyword evidence="2" id="KW-1185">Reference proteome</keyword>
<dbReference type="Proteomes" id="UP001652620">
    <property type="component" value="Chromosome 2"/>
</dbReference>